<accession>A0ACB9FE32</accession>
<organism evidence="1 2">
    <name type="scientific">Arctium lappa</name>
    <name type="common">Greater burdock</name>
    <name type="synonym">Lappa major</name>
    <dbReference type="NCBI Taxonomy" id="4217"/>
    <lineage>
        <taxon>Eukaryota</taxon>
        <taxon>Viridiplantae</taxon>
        <taxon>Streptophyta</taxon>
        <taxon>Embryophyta</taxon>
        <taxon>Tracheophyta</taxon>
        <taxon>Spermatophyta</taxon>
        <taxon>Magnoliopsida</taxon>
        <taxon>eudicotyledons</taxon>
        <taxon>Gunneridae</taxon>
        <taxon>Pentapetalae</taxon>
        <taxon>asterids</taxon>
        <taxon>campanulids</taxon>
        <taxon>Asterales</taxon>
        <taxon>Asteraceae</taxon>
        <taxon>Carduoideae</taxon>
        <taxon>Cardueae</taxon>
        <taxon>Arctiinae</taxon>
        <taxon>Arctium</taxon>
    </lineage>
</organism>
<evidence type="ECO:0000313" key="1">
    <source>
        <dbReference type="EMBL" id="KAI3769544.1"/>
    </source>
</evidence>
<dbReference type="Proteomes" id="UP001055879">
    <property type="component" value="Linkage Group LG01"/>
</dbReference>
<name>A0ACB9FE32_ARCLA</name>
<comment type="caution">
    <text evidence="1">The sequence shown here is derived from an EMBL/GenBank/DDBJ whole genome shotgun (WGS) entry which is preliminary data.</text>
</comment>
<evidence type="ECO:0000313" key="2">
    <source>
        <dbReference type="Proteomes" id="UP001055879"/>
    </source>
</evidence>
<proteinExistence type="predicted"/>
<gene>
    <name evidence="1" type="ORF">L6452_00650</name>
</gene>
<dbReference type="EMBL" id="CM042047">
    <property type="protein sequence ID" value="KAI3769544.1"/>
    <property type="molecule type" value="Genomic_DNA"/>
</dbReference>
<sequence>MDNPTTFTISPGSVRNLNDDTPHVKILCSFSGSILPRPQDGKLRYVGGETRILSVPRDVGFKELTTRMKELFEGVTVLKYKQPDEDIDALVSVVDDDDVMHMMEEYDKLGSGDAFTRLRVFLFSNSEQDDPLHFLDANGRESERRYVDALNSLHDSPEYVKQQMSEFQGMAHVDDVQLTYQYFNQLNLEGGIYNQRNFESPISPLNLHHLNITHQNSLQNQQSLSHRYSEMEPPRSPAYYSPSIQPTNNFPTSPSCSYYHAPYGEPPDIIFDRGPSEDYFKQHHVNHHSPVDHQSQLPENVSWLQSSPISGEKVGFPNNILHGTNMFEGNNVCDHCHPPFPRNQAPELPNTGNGFHQFANPSADVSREAYMSELKFTHPFYIREQNDSRPFYNEAHPHEKGWVPLHQENTRAEEPRSHNLVGGRPSDHCILDGNGMNVAISPAAYPDCHHMPLPNVRHDERSHYIRHRHEFGSELFHDQSISNGSHFHTPYEERVAQYGNFPYAYQLDNLHHAPSNGCVLANSFWRDVQSPMHRSPTNETSISPQQENGANNFINTTTDYIPRIQMEVENHNPLVESPPKLAGFNGADVLDYYPVRPLKLMPNSYNLEDHQVSPQPLQSPSNLTSCSNPNDYVVEFNQSPTLLDGKALSLNTMNKEAIQNANGTESLMKVEGKDDSEIKELKGEANFENSTMLPVPDRTQKNISLIESDKFVGPNCLPVEQVARSVNSHGDNTPHSPEKEDLKVEILSYMPQFVESVKNAALECVEVKNEAQGVDSAIENTAEVREETAHELDVVDAPGDLELDSDTGTESNSKIEPTKAEEEAIARGLQTIKNDDLEEIRQLGSGTYGAVYHGKWKGSDVAIKRIKASCFAGKPSERERLIADFWKEALMLSSLHHPNVVSFYGIVRDGPDGSLATVTEYMVNGSLKQFLKKKDRTIDRRKRLIIAMDTAFGMEYLHGKNIVHFDLKCENLLVNMRDPHRPICKIGDLGLSKVKQQTQVSGGVRGTLPWMAPELLSGKNHMVTEKIDVYSFGVVMWELLTGDEPYTNMHCASIIGGIVNNSLRPTIPTWCDPEWKSLMGSCWSADPQERPSFLEISQKLRTMAAAINVK</sequence>
<reference evidence="1 2" key="2">
    <citation type="journal article" date="2022" name="Mol. Ecol. Resour.">
        <title>The genomes of chicory, endive, great burdock and yacon provide insights into Asteraceae paleo-polyploidization history and plant inulin production.</title>
        <authorList>
            <person name="Fan W."/>
            <person name="Wang S."/>
            <person name="Wang H."/>
            <person name="Wang A."/>
            <person name="Jiang F."/>
            <person name="Liu H."/>
            <person name="Zhao H."/>
            <person name="Xu D."/>
            <person name="Zhang Y."/>
        </authorList>
    </citation>
    <scope>NUCLEOTIDE SEQUENCE [LARGE SCALE GENOMIC DNA]</scope>
    <source>
        <strain evidence="2">cv. Niubang</strain>
    </source>
</reference>
<reference evidence="2" key="1">
    <citation type="journal article" date="2022" name="Mol. Ecol. Resour.">
        <title>The genomes of chicory, endive, great burdock and yacon provide insights into Asteraceae palaeo-polyploidization history and plant inulin production.</title>
        <authorList>
            <person name="Fan W."/>
            <person name="Wang S."/>
            <person name="Wang H."/>
            <person name="Wang A."/>
            <person name="Jiang F."/>
            <person name="Liu H."/>
            <person name="Zhao H."/>
            <person name="Xu D."/>
            <person name="Zhang Y."/>
        </authorList>
    </citation>
    <scope>NUCLEOTIDE SEQUENCE [LARGE SCALE GENOMIC DNA]</scope>
    <source>
        <strain evidence="2">cv. Niubang</strain>
    </source>
</reference>
<protein>
    <submittedName>
        <fullName evidence="1">Uncharacterized protein</fullName>
    </submittedName>
</protein>
<keyword evidence="2" id="KW-1185">Reference proteome</keyword>